<dbReference type="InterPro" id="IPR001357">
    <property type="entry name" value="BRCT_dom"/>
</dbReference>
<dbReference type="InParanoid" id="D7FK01"/>
<feature type="compositionally biased region" description="Basic and acidic residues" evidence="1">
    <location>
        <begin position="287"/>
        <end position="300"/>
    </location>
</feature>
<gene>
    <name evidence="3" type="ORF">Esi_0139_0026</name>
</gene>
<name>D7FK01_ECTSI</name>
<protein>
    <recommendedName>
        <fullName evidence="2">BRCT domain-containing protein</fullName>
    </recommendedName>
</protein>
<reference evidence="3 4" key="1">
    <citation type="journal article" date="2010" name="Nature">
        <title>The Ectocarpus genome and the independent evolution of multicellularity in brown algae.</title>
        <authorList>
            <person name="Cock J.M."/>
            <person name="Sterck L."/>
            <person name="Rouze P."/>
            <person name="Scornet D."/>
            <person name="Allen A.E."/>
            <person name="Amoutzias G."/>
            <person name="Anthouard V."/>
            <person name="Artiguenave F."/>
            <person name="Aury J.M."/>
            <person name="Badger J.H."/>
            <person name="Beszteri B."/>
            <person name="Billiau K."/>
            <person name="Bonnet E."/>
            <person name="Bothwell J.H."/>
            <person name="Bowler C."/>
            <person name="Boyen C."/>
            <person name="Brownlee C."/>
            <person name="Carrano C.J."/>
            <person name="Charrier B."/>
            <person name="Cho G.Y."/>
            <person name="Coelho S.M."/>
            <person name="Collen J."/>
            <person name="Corre E."/>
            <person name="Da Silva C."/>
            <person name="Delage L."/>
            <person name="Delaroque N."/>
            <person name="Dittami S.M."/>
            <person name="Doulbeau S."/>
            <person name="Elias M."/>
            <person name="Farnham G."/>
            <person name="Gachon C.M."/>
            <person name="Gschloessl B."/>
            <person name="Heesch S."/>
            <person name="Jabbari K."/>
            <person name="Jubin C."/>
            <person name="Kawai H."/>
            <person name="Kimura K."/>
            <person name="Kloareg B."/>
            <person name="Kupper F.C."/>
            <person name="Lang D."/>
            <person name="Le Bail A."/>
            <person name="Leblanc C."/>
            <person name="Lerouge P."/>
            <person name="Lohr M."/>
            <person name="Lopez P.J."/>
            <person name="Martens C."/>
            <person name="Maumus F."/>
            <person name="Michel G."/>
            <person name="Miranda-Saavedra D."/>
            <person name="Morales J."/>
            <person name="Moreau H."/>
            <person name="Motomura T."/>
            <person name="Nagasato C."/>
            <person name="Napoli C.A."/>
            <person name="Nelson D.R."/>
            <person name="Nyvall-Collen P."/>
            <person name="Peters A.F."/>
            <person name="Pommier C."/>
            <person name="Potin P."/>
            <person name="Poulain J."/>
            <person name="Quesneville H."/>
            <person name="Read B."/>
            <person name="Rensing S.A."/>
            <person name="Ritter A."/>
            <person name="Rousvoal S."/>
            <person name="Samanta M."/>
            <person name="Samson G."/>
            <person name="Schroeder D.C."/>
            <person name="Segurens B."/>
            <person name="Strittmatter M."/>
            <person name="Tonon T."/>
            <person name="Tregear J.W."/>
            <person name="Valentin K."/>
            <person name="von Dassow P."/>
            <person name="Yamagishi T."/>
            <person name="Van de Peer Y."/>
            <person name="Wincker P."/>
        </authorList>
    </citation>
    <scope>NUCLEOTIDE SEQUENCE [LARGE SCALE GENOMIC DNA]</scope>
    <source>
        <strain evidence="4">Ec32 / CCAP1310/4</strain>
    </source>
</reference>
<dbReference type="OrthoDB" id="206849at2759"/>
<organism evidence="3 4">
    <name type="scientific">Ectocarpus siliculosus</name>
    <name type="common">Brown alga</name>
    <name type="synonym">Conferva siliculosa</name>
    <dbReference type="NCBI Taxonomy" id="2880"/>
    <lineage>
        <taxon>Eukaryota</taxon>
        <taxon>Sar</taxon>
        <taxon>Stramenopiles</taxon>
        <taxon>Ochrophyta</taxon>
        <taxon>PX clade</taxon>
        <taxon>Phaeophyceae</taxon>
        <taxon>Ectocarpales</taxon>
        <taxon>Ectocarpaceae</taxon>
        <taxon>Ectocarpus</taxon>
    </lineage>
</organism>
<feature type="region of interest" description="Disordered" evidence="1">
    <location>
        <begin position="105"/>
        <end position="306"/>
    </location>
</feature>
<dbReference type="AlphaFoldDB" id="D7FK01"/>
<dbReference type="EMBL" id="FN649738">
    <property type="protein sequence ID" value="CBJ49090.1"/>
    <property type="molecule type" value="Genomic_DNA"/>
</dbReference>
<dbReference type="SMART" id="SM00292">
    <property type="entry name" value="BRCT"/>
    <property type="match status" value="1"/>
</dbReference>
<dbReference type="PROSITE" id="PS50172">
    <property type="entry name" value="BRCT"/>
    <property type="match status" value="1"/>
</dbReference>
<feature type="compositionally biased region" description="Basic and acidic residues" evidence="1">
    <location>
        <begin position="267"/>
        <end position="280"/>
    </location>
</feature>
<sequence length="306" mass="31937">MAPQAGNGGCLQGKVFGLTGELARKELQPMLKAHGATVSAIIHKRVSFVLCTPDAVKYNTQKVRKALKHGIPLVSQGFIAACALAGDVVDSTPFRVVTTANAPASIPGASTLAGSNAKAPNDATAVSVEGSNSGSSAKEANTVGTPKGERKTATAEDGVDTAGDGSKGTRRRRRKDLAQLESSGPEVARSEQPPGDGGGDAQKKKHKKRKNRGKDADSSIVADTCPGSQRASTKGTERPKETKKRKKNHLRTDVVGQDTTTAGKGPESGELRRGDGEDIPRAQVGDAKLDKRERKKEKSDSVGGRQ</sequence>
<proteinExistence type="predicted"/>
<dbReference type="eggNOG" id="ENOG502SGKA">
    <property type="taxonomic scope" value="Eukaryota"/>
</dbReference>
<feature type="domain" description="BRCT" evidence="2">
    <location>
        <begin position="11"/>
        <end position="96"/>
    </location>
</feature>
<evidence type="ECO:0000256" key="1">
    <source>
        <dbReference type="SAM" id="MobiDB-lite"/>
    </source>
</evidence>
<evidence type="ECO:0000313" key="3">
    <source>
        <dbReference type="EMBL" id="CBJ49090.1"/>
    </source>
</evidence>
<dbReference type="Gene3D" id="3.40.50.10190">
    <property type="entry name" value="BRCT domain"/>
    <property type="match status" value="1"/>
</dbReference>
<dbReference type="InterPro" id="IPR036420">
    <property type="entry name" value="BRCT_dom_sf"/>
</dbReference>
<evidence type="ECO:0000313" key="4">
    <source>
        <dbReference type="Proteomes" id="UP000002630"/>
    </source>
</evidence>
<dbReference type="EMBL" id="FN647992">
    <property type="protein sequence ID" value="CBJ49090.1"/>
    <property type="molecule type" value="Genomic_DNA"/>
</dbReference>
<feature type="compositionally biased region" description="Basic residues" evidence="1">
    <location>
        <begin position="203"/>
        <end position="212"/>
    </location>
</feature>
<feature type="compositionally biased region" description="Polar residues" evidence="1">
    <location>
        <begin position="129"/>
        <end position="144"/>
    </location>
</feature>
<dbReference type="Pfam" id="PF00533">
    <property type="entry name" value="BRCT"/>
    <property type="match status" value="1"/>
</dbReference>
<dbReference type="Proteomes" id="UP000002630">
    <property type="component" value="Linkage Group LG13"/>
</dbReference>
<evidence type="ECO:0000259" key="2">
    <source>
        <dbReference type="PROSITE" id="PS50172"/>
    </source>
</evidence>
<dbReference type="SUPFAM" id="SSF52113">
    <property type="entry name" value="BRCT domain"/>
    <property type="match status" value="1"/>
</dbReference>
<keyword evidence="4" id="KW-1185">Reference proteome</keyword>
<accession>D7FK01</accession>